<dbReference type="PANTHER" id="PTHR10972:SF212">
    <property type="entry name" value="OXYSTEROL-BINDING PROTEIN-LIKE PROTEIN 1"/>
    <property type="match status" value="1"/>
</dbReference>
<evidence type="ECO:0000256" key="1">
    <source>
        <dbReference type="ARBA" id="ARBA00008842"/>
    </source>
</evidence>
<dbReference type="InterPro" id="IPR018494">
    <property type="entry name" value="Oxysterol-bd_CS"/>
</dbReference>
<gene>
    <name evidence="4" type="ORF">TD95_000903</name>
</gene>
<comment type="similarity">
    <text evidence="1 2">Belongs to the OSBP family.</text>
</comment>
<dbReference type="InterPro" id="IPR000648">
    <property type="entry name" value="Oxysterol-bd"/>
</dbReference>
<dbReference type="FunFam" id="2.40.160.120:FF:000016">
    <property type="entry name" value="Oxysterol binding protein (Orp8), putative"/>
    <property type="match status" value="1"/>
</dbReference>
<feature type="coiled-coil region" evidence="3">
    <location>
        <begin position="363"/>
        <end position="390"/>
    </location>
</feature>
<evidence type="ECO:0000256" key="2">
    <source>
        <dbReference type="RuleBase" id="RU003844"/>
    </source>
</evidence>
<dbReference type="PANTHER" id="PTHR10972">
    <property type="entry name" value="OXYSTEROL-BINDING PROTEIN-RELATED"/>
    <property type="match status" value="1"/>
</dbReference>
<keyword evidence="3" id="KW-0175">Coiled coil</keyword>
<organism evidence="4 5">
    <name type="scientific">Thielaviopsis punctulata</name>
    <dbReference type="NCBI Taxonomy" id="72032"/>
    <lineage>
        <taxon>Eukaryota</taxon>
        <taxon>Fungi</taxon>
        <taxon>Dikarya</taxon>
        <taxon>Ascomycota</taxon>
        <taxon>Pezizomycotina</taxon>
        <taxon>Sordariomycetes</taxon>
        <taxon>Hypocreomycetidae</taxon>
        <taxon>Microascales</taxon>
        <taxon>Ceratocystidaceae</taxon>
        <taxon>Thielaviopsis</taxon>
    </lineage>
</organism>
<dbReference type="GO" id="GO:0032934">
    <property type="term" value="F:sterol binding"/>
    <property type="evidence" value="ECO:0007669"/>
    <property type="project" value="TreeGrafter"/>
</dbReference>
<dbReference type="Gene3D" id="3.30.70.3490">
    <property type="match status" value="1"/>
</dbReference>
<protein>
    <recommendedName>
        <fullName evidence="6">Oxysterol-binding protein-like protein 1</fullName>
    </recommendedName>
</protein>
<dbReference type="InterPro" id="IPR037239">
    <property type="entry name" value="OSBP_sf"/>
</dbReference>
<proteinExistence type="inferred from homology"/>
<dbReference type="Pfam" id="PF01237">
    <property type="entry name" value="Oxysterol_BP"/>
    <property type="match status" value="1"/>
</dbReference>
<evidence type="ECO:0008006" key="6">
    <source>
        <dbReference type="Google" id="ProtNLM"/>
    </source>
</evidence>
<dbReference type="PROSITE" id="PS01013">
    <property type="entry name" value="OSBP"/>
    <property type="match status" value="1"/>
</dbReference>
<sequence>MASTAVEENPSDTSKLRTFISIMKKFIGVSDLAAVRFSLPSQLLEPTPNLEYWNYLDAPNAFVAIGTSDDELDRMLEVLRFWFTTYLKYAKGRPCKPYNSCLGEFFRCNWETENNAPLINHNEHLTSSSSVSLGVPGHGQAKNSLDNKPVRVSYITEQTSHHPPISAFYVSCPERGLTARGFDQISAKFTGTSVKVLPGEHNLGIFIDIEKRKETYQLLHPEAYLAGFLRGNLTVSVSDTTFITCPETKLKVILVYFEEGGWLGKSVNKVEGIIFKYDPENDNKKSIKDVPESDILVRFSGPWKEKVLFTLGPKPFASHPPEAQHTLIDITPLNVASKILPPREQQRPNESLTLWGNVTDAIYAKQFSKATNLKVELEEAQREKARERERTGIPFTPVFFENVSGNGGKPDLTAKGLEVLKRAQEGNWNIEDLLADGSGAAAEDAAGAKISATASTTGSI</sequence>
<keyword evidence="5" id="KW-1185">Reference proteome</keyword>
<dbReference type="SUPFAM" id="SSF144000">
    <property type="entry name" value="Oxysterol-binding protein-like"/>
    <property type="match status" value="1"/>
</dbReference>
<name>A0A0F4ZEF2_9PEZI</name>
<reference evidence="4 5" key="1">
    <citation type="submission" date="2015-03" db="EMBL/GenBank/DDBJ databases">
        <authorList>
            <person name="Radwan O."/>
            <person name="Al-Naeli F.A."/>
            <person name="Rendon G.A."/>
            <person name="Fields C."/>
        </authorList>
    </citation>
    <scope>NUCLEOTIDE SEQUENCE [LARGE SCALE GENOMIC DNA]</scope>
    <source>
        <strain evidence="4">CR-DP1</strain>
    </source>
</reference>
<dbReference type="GO" id="GO:0005829">
    <property type="term" value="C:cytosol"/>
    <property type="evidence" value="ECO:0007669"/>
    <property type="project" value="TreeGrafter"/>
</dbReference>
<dbReference type="Proteomes" id="UP000033483">
    <property type="component" value="Unassembled WGS sequence"/>
</dbReference>
<evidence type="ECO:0000313" key="5">
    <source>
        <dbReference type="Proteomes" id="UP000033483"/>
    </source>
</evidence>
<dbReference type="EMBL" id="LAEV01001072">
    <property type="protein sequence ID" value="KKA28979.1"/>
    <property type="molecule type" value="Genomic_DNA"/>
</dbReference>
<dbReference type="AlphaFoldDB" id="A0A0F4ZEF2"/>
<dbReference type="Gene3D" id="2.40.160.120">
    <property type="match status" value="1"/>
</dbReference>
<dbReference type="GO" id="GO:0016020">
    <property type="term" value="C:membrane"/>
    <property type="evidence" value="ECO:0007669"/>
    <property type="project" value="TreeGrafter"/>
</dbReference>
<evidence type="ECO:0000313" key="4">
    <source>
        <dbReference type="EMBL" id="KKA28979.1"/>
    </source>
</evidence>
<dbReference type="OrthoDB" id="48057at2759"/>
<comment type="caution">
    <text evidence="4">The sequence shown here is derived from an EMBL/GenBank/DDBJ whole genome shotgun (WGS) entry which is preliminary data.</text>
</comment>
<evidence type="ECO:0000256" key="3">
    <source>
        <dbReference type="SAM" id="Coils"/>
    </source>
</evidence>
<accession>A0A0F4ZEF2</accession>